<dbReference type="Proteomes" id="UP001138757">
    <property type="component" value="Unassembled WGS sequence"/>
</dbReference>
<sequence>MTDAASQDLHALVADMQARLRLAEDREDIWRLLMKMQDAIDGRDIKAYADNFTEDGVWAGVVGRGVGPAGVLETLGKYMHSVVDQSKRTFHATMDVVIDIDGDTATSTSKFQHIRHAEDNTTDVWHLGAYDDRLVRTSQGWKFTQRHAYVIVPYMEPKFQMVGAEDRPKEWTQRRGCKE</sequence>
<feature type="domain" description="SnoaL-like" evidence="1">
    <location>
        <begin position="23"/>
        <end position="147"/>
    </location>
</feature>
<dbReference type="InterPro" id="IPR032710">
    <property type="entry name" value="NTF2-like_dom_sf"/>
</dbReference>
<evidence type="ECO:0000313" key="3">
    <source>
        <dbReference type="Proteomes" id="UP001138757"/>
    </source>
</evidence>
<dbReference type="InterPro" id="IPR037401">
    <property type="entry name" value="SnoaL-like"/>
</dbReference>
<dbReference type="Gene3D" id="3.10.450.50">
    <property type="match status" value="1"/>
</dbReference>
<proteinExistence type="predicted"/>
<accession>A0A9X1DCF8</accession>
<evidence type="ECO:0000259" key="1">
    <source>
        <dbReference type="Pfam" id="PF13577"/>
    </source>
</evidence>
<dbReference type="SUPFAM" id="SSF54427">
    <property type="entry name" value="NTF2-like"/>
    <property type="match status" value="1"/>
</dbReference>
<evidence type="ECO:0000313" key="2">
    <source>
        <dbReference type="EMBL" id="MBT2187369.1"/>
    </source>
</evidence>
<reference evidence="2" key="1">
    <citation type="submission" date="2021-05" db="EMBL/GenBank/DDBJ databases">
        <title>Genome of Sphingobium sp. strain.</title>
        <authorList>
            <person name="Fan R."/>
        </authorList>
    </citation>
    <scope>NUCLEOTIDE SEQUENCE</scope>
    <source>
        <strain evidence="2">H33</strain>
    </source>
</reference>
<organism evidence="2 3">
    <name type="scientific">Sphingobium nicotianae</name>
    <dbReference type="NCBI Taxonomy" id="2782607"/>
    <lineage>
        <taxon>Bacteria</taxon>
        <taxon>Pseudomonadati</taxon>
        <taxon>Pseudomonadota</taxon>
        <taxon>Alphaproteobacteria</taxon>
        <taxon>Sphingomonadales</taxon>
        <taxon>Sphingomonadaceae</taxon>
        <taxon>Sphingobium</taxon>
    </lineage>
</organism>
<dbReference type="RefSeq" id="WP_214623254.1">
    <property type="nucleotide sequence ID" value="NZ_JAHGAW010000006.1"/>
</dbReference>
<dbReference type="AlphaFoldDB" id="A0A9X1DCF8"/>
<comment type="caution">
    <text evidence="2">The sequence shown here is derived from an EMBL/GenBank/DDBJ whole genome shotgun (WGS) entry which is preliminary data.</text>
</comment>
<dbReference type="Pfam" id="PF13577">
    <property type="entry name" value="SnoaL_4"/>
    <property type="match status" value="1"/>
</dbReference>
<protein>
    <submittedName>
        <fullName evidence="2">Nuclear transport factor 2 family protein</fullName>
    </submittedName>
</protein>
<dbReference type="EMBL" id="JAHGAW010000006">
    <property type="protein sequence ID" value="MBT2187369.1"/>
    <property type="molecule type" value="Genomic_DNA"/>
</dbReference>
<name>A0A9X1DCF8_9SPHN</name>
<gene>
    <name evidence="2" type="ORF">KK488_10470</name>
</gene>
<keyword evidence="3" id="KW-1185">Reference proteome</keyword>